<dbReference type="Proteomes" id="UP000198638">
    <property type="component" value="Unassembled WGS sequence"/>
</dbReference>
<proteinExistence type="predicted"/>
<keyword evidence="2" id="KW-1185">Reference proteome</keyword>
<accession>A0A1H4HNN7</accession>
<dbReference type="RefSeq" id="WP_143130473.1">
    <property type="nucleotide sequence ID" value="NZ_FNRQ01000011.1"/>
</dbReference>
<evidence type="ECO:0000313" key="1">
    <source>
        <dbReference type="EMBL" id="SEB23393.1"/>
    </source>
</evidence>
<name>A0A1H4HNN7_9BURK</name>
<dbReference type="OrthoDB" id="9105043at2"/>
<dbReference type="AlphaFoldDB" id="A0A1H4HNN7"/>
<gene>
    <name evidence="1" type="ORF">SAMN05192564_111114</name>
</gene>
<protein>
    <submittedName>
        <fullName evidence="1">Uncharacterized protein</fullName>
    </submittedName>
</protein>
<organism evidence="1 2">
    <name type="scientific">Paraburkholderia sartisoli</name>
    <dbReference type="NCBI Taxonomy" id="83784"/>
    <lineage>
        <taxon>Bacteria</taxon>
        <taxon>Pseudomonadati</taxon>
        <taxon>Pseudomonadota</taxon>
        <taxon>Betaproteobacteria</taxon>
        <taxon>Burkholderiales</taxon>
        <taxon>Burkholderiaceae</taxon>
        <taxon>Paraburkholderia</taxon>
    </lineage>
</organism>
<reference evidence="2" key="1">
    <citation type="submission" date="2016-10" db="EMBL/GenBank/DDBJ databases">
        <authorList>
            <person name="Varghese N."/>
            <person name="Submissions S."/>
        </authorList>
    </citation>
    <scope>NUCLEOTIDE SEQUENCE [LARGE SCALE GENOMIC DNA]</scope>
    <source>
        <strain evidence="2">LMG 24000</strain>
    </source>
</reference>
<evidence type="ECO:0000313" key="2">
    <source>
        <dbReference type="Proteomes" id="UP000198638"/>
    </source>
</evidence>
<sequence>MKTQTQYLPMVFEVDRARFLERLIAETDAAYCPAPRFTGPIVRVQYRGYHLTASTGRAEGDLYAANLLVERPGDQAQAFHALDYFYDPCEAVSYAQEWGQLWVDSNE</sequence>
<dbReference type="EMBL" id="FNRQ01000011">
    <property type="protein sequence ID" value="SEB23393.1"/>
    <property type="molecule type" value="Genomic_DNA"/>
</dbReference>